<sequence>MTAAGTLVCATIPQLGALSAARWSALLGGERAAALPTASPWNRSATGCATWPDRRQPARCHPAPGTAERGPIDPGLRGRPRRKPRQLYADQGYDFDEYRRLP</sequence>
<reference evidence="3 4" key="1">
    <citation type="submission" date="2019-04" db="EMBL/GenBank/DDBJ databases">
        <title>Draft genome sequences of Streptomyces avermitilis ATCC 31267.</title>
        <authorList>
            <person name="Komaki H."/>
            <person name="Tamura T."/>
            <person name="Hosoyama A."/>
        </authorList>
    </citation>
    <scope>NUCLEOTIDE SEQUENCE [LARGE SCALE GENOMIC DNA]</scope>
    <source>
        <strain evidence="3 4">ATCC 31267</strain>
    </source>
</reference>
<feature type="region of interest" description="Disordered" evidence="1">
    <location>
        <begin position="34"/>
        <end position="102"/>
    </location>
</feature>
<evidence type="ECO:0000313" key="5">
    <source>
        <dbReference type="Proteomes" id="UP000302139"/>
    </source>
</evidence>
<organism evidence="2 5">
    <name type="scientific">Streptomyces avermitilis</name>
    <dbReference type="NCBI Taxonomy" id="33903"/>
    <lineage>
        <taxon>Bacteria</taxon>
        <taxon>Bacillati</taxon>
        <taxon>Actinomycetota</taxon>
        <taxon>Actinomycetes</taxon>
        <taxon>Kitasatosporales</taxon>
        <taxon>Streptomycetaceae</taxon>
        <taxon>Streptomyces</taxon>
    </lineage>
</organism>
<dbReference type="Proteomes" id="UP000302139">
    <property type="component" value="Unassembled WGS sequence"/>
</dbReference>
<dbReference type="EMBL" id="BJHX01000001">
    <property type="protein sequence ID" value="GDY68601.1"/>
    <property type="molecule type" value="Genomic_DNA"/>
</dbReference>
<evidence type="ECO:0000313" key="4">
    <source>
        <dbReference type="Proteomes" id="UP000299211"/>
    </source>
</evidence>
<evidence type="ECO:0000256" key="1">
    <source>
        <dbReference type="SAM" id="MobiDB-lite"/>
    </source>
</evidence>
<comment type="caution">
    <text evidence="2">The sequence shown here is derived from an EMBL/GenBank/DDBJ whole genome shotgun (WGS) entry which is preliminary data.</text>
</comment>
<dbReference type="EMBL" id="BJHY01000001">
    <property type="protein sequence ID" value="GDY71024.1"/>
    <property type="molecule type" value="Genomic_DNA"/>
</dbReference>
<gene>
    <name evidence="2" type="ORF">SAV14893_079940</name>
    <name evidence="3" type="ORF">SAV31267_005090</name>
</gene>
<evidence type="ECO:0000313" key="3">
    <source>
        <dbReference type="EMBL" id="GDY71024.1"/>
    </source>
</evidence>
<accession>A0A4D4M9G4</accession>
<dbReference type="AlphaFoldDB" id="A0A4D4M9G4"/>
<proteinExistence type="predicted"/>
<protein>
    <submittedName>
        <fullName evidence="2">Uncharacterized protein</fullName>
    </submittedName>
</protein>
<evidence type="ECO:0000313" key="2">
    <source>
        <dbReference type="EMBL" id="GDY68601.1"/>
    </source>
</evidence>
<name>A0A4D4M9G4_STRAX</name>
<dbReference type="Proteomes" id="UP000299211">
    <property type="component" value="Unassembled WGS sequence"/>
</dbReference>
<reference evidence="2 5" key="2">
    <citation type="submission" date="2019-04" db="EMBL/GenBank/DDBJ databases">
        <title>Draft genome sequences of Streptomyces avermitilis NBRC 14893.</title>
        <authorList>
            <person name="Komaki H."/>
            <person name="Tamura T."/>
            <person name="Hosoyama A."/>
        </authorList>
    </citation>
    <scope>NUCLEOTIDE SEQUENCE [LARGE SCALE GENOMIC DNA]</scope>
    <source>
        <strain evidence="2 5">NBRC 14893</strain>
    </source>
</reference>